<comment type="similarity">
    <text evidence="1">Belongs to the LysR transcriptional regulatory family.</text>
</comment>
<keyword evidence="4" id="KW-0804">Transcription</keyword>
<feature type="domain" description="HTH lysR-type" evidence="5">
    <location>
        <begin position="3"/>
        <end position="60"/>
    </location>
</feature>
<dbReference type="GO" id="GO:0003677">
    <property type="term" value="F:DNA binding"/>
    <property type="evidence" value="ECO:0007669"/>
    <property type="project" value="UniProtKB-KW"/>
</dbReference>
<sequence length="296" mass="31259">MRFDLTDLQLFLHVHEAGTITAGAQRSHLSLASASERIVAMEQALGAPLLVRGQRGVRATAAGQTLAHHARAVLQQMEQLRGELGAHGSGLSGHVRMLCNTSAMSEHLPGPLSAFLAAHPRTAVDALERGSDDVADGVRGGLCDIGIASRAADLQGLQTHPFVADPLVLVVPPGHRLAARGAIALADAAGEDFVGLPEDSALQVHLARQARRAGRRLRYRARLQHVDAVCRLVGLGAGLVAIVPRASALRLARSTRVQRVPLTDPWAARELVLCVRPEAGALPAHARALLDHLAAR</sequence>
<dbReference type="GO" id="GO:0003700">
    <property type="term" value="F:DNA-binding transcription factor activity"/>
    <property type="evidence" value="ECO:0007669"/>
    <property type="project" value="InterPro"/>
</dbReference>
<dbReference type="OrthoDB" id="9785974at2"/>
<dbReference type="Gene3D" id="3.40.190.290">
    <property type="match status" value="1"/>
</dbReference>
<gene>
    <name evidence="6" type="ORF">SAMN04489710_103362</name>
</gene>
<name>A0A1I1THD6_9BURK</name>
<evidence type="ECO:0000256" key="2">
    <source>
        <dbReference type="ARBA" id="ARBA00023015"/>
    </source>
</evidence>
<dbReference type="SUPFAM" id="SSF46785">
    <property type="entry name" value="Winged helix' DNA-binding domain"/>
    <property type="match status" value="1"/>
</dbReference>
<reference evidence="7" key="1">
    <citation type="submission" date="2016-10" db="EMBL/GenBank/DDBJ databases">
        <authorList>
            <person name="Varghese N."/>
            <person name="Submissions S."/>
        </authorList>
    </citation>
    <scope>NUCLEOTIDE SEQUENCE [LARGE SCALE GENOMIC DNA]</scope>
    <source>
        <strain evidence="7">DSM 7481</strain>
    </source>
</reference>
<evidence type="ECO:0000313" key="7">
    <source>
        <dbReference type="Proteomes" id="UP000199517"/>
    </source>
</evidence>
<dbReference type="InterPro" id="IPR005119">
    <property type="entry name" value="LysR_subst-bd"/>
</dbReference>
<dbReference type="Gene3D" id="1.10.10.10">
    <property type="entry name" value="Winged helix-like DNA-binding domain superfamily/Winged helix DNA-binding domain"/>
    <property type="match status" value="1"/>
</dbReference>
<evidence type="ECO:0000256" key="1">
    <source>
        <dbReference type="ARBA" id="ARBA00009437"/>
    </source>
</evidence>
<dbReference type="RefSeq" id="WP_092950442.1">
    <property type="nucleotide sequence ID" value="NZ_FOMQ01000003.1"/>
</dbReference>
<dbReference type="InterPro" id="IPR050950">
    <property type="entry name" value="HTH-type_LysR_regulators"/>
</dbReference>
<dbReference type="EMBL" id="FOMQ01000003">
    <property type="protein sequence ID" value="SFD57974.1"/>
    <property type="molecule type" value="Genomic_DNA"/>
</dbReference>
<dbReference type="InterPro" id="IPR036388">
    <property type="entry name" value="WH-like_DNA-bd_sf"/>
</dbReference>
<dbReference type="SUPFAM" id="SSF53850">
    <property type="entry name" value="Periplasmic binding protein-like II"/>
    <property type="match status" value="1"/>
</dbReference>
<dbReference type="Pfam" id="PF03466">
    <property type="entry name" value="LysR_substrate"/>
    <property type="match status" value="1"/>
</dbReference>
<evidence type="ECO:0000256" key="3">
    <source>
        <dbReference type="ARBA" id="ARBA00023125"/>
    </source>
</evidence>
<evidence type="ECO:0000256" key="4">
    <source>
        <dbReference type="ARBA" id="ARBA00023163"/>
    </source>
</evidence>
<accession>A0A1I1THD6</accession>
<protein>
    <submittedName>
        <fullName evidence="6">ModE molybdate transport repressor domain-containing protein</fullName>
    </submittedName>
</protein>
<evidence type="ECO:0000259" key="5">
    <source>
        <dbReference type="PROSITE" id="PS50931"/>
    </source>
</evidence>
<dbReference type="Proteomes" id="UP000199517">
    <property type="component" value="Unassembled WGS sequence"/>
</dbReference>
<dbReference type="InterPro" id="IPR036390">
    <property type="entry name" value="WH_DNA-bd_sf"/>
</dbReference>
<dbReference type="Pfam" id="PF00126">
    <property type="entry name" value="HTH_1"/>
    <property type="match status" value="1"/>
</dbReference>
<dbReference type="InterPro" id="IPR000847">
    <property type="entry name" value="LysR_HTH_N"/>
</dbReference>
<evidence type="ECO:0000313" key="6">
    <source>
        <dbReference type="EMBL" id="SFD57974.1"/>
    </source>
</evidence>
<dbReference type="AlphaFoldDB" id="A0A1I1THD6"/>
<dbReference type="GO" id="GO:0005829">
    <property type="term" value="C:cytosol"/>
    <property type="evidence" value="ECO:0007669"/>
    <property type="project" value="TreeGrafter"/>
</dbReference>
<proteinExistence type="inferred from homology"/>
<organism evidence="6 7">
    <name type="scientific">Paracidovorax konjaci</name>
    <dbReference type="NCBI Taxonomy" id="32040"/>
    <lineage>
        <taxon>Bacteria</taxon>
        <taxon>Pseudomonadati</taxon>
        <taxon>Pseudomonadota</taxon>
        <taxon>Betaproteobacteria</taxon>
        <taxon>Burkholderiales</taxon>
        <taxon>Comamonadaceae</taxon>
        <taxon>Paracidovorax</taxon>
    </lineage>
</organism>
<keyword evidence="7" id="KW-1185">Reference proteome</keyword>
<dbReference type="STRING" id="32040.SAMN04489710_103362"/>
<keyword evidence="2" id="KW-0805">Transcription regulation</keyword>
<dbReference type="PANTHER" id="PTHR30419:SF2">
    <property type="entry name" value="LYSR FAMILY TRANSCRIPTIONAL REGULATOR"/>
    <property type="match status" value="1"/>
</dbReference>
<dbReference type="PROSITE" id="PS50931">
    <property type="entry name" value="HTH_LYSR"/>
    <property type="match status" value="1"/>
</dbReference>
<keyword evidence="3" id="KW-0238">DNA-binding</keyword>
<dbReference type="PANTHER" id="PTHR30419">
    <property type="entry name" value="HTH-TYPE TRANSCRIPTIONAL REGULATOR YBHD"/>
    <property type="match status" value="1"/>
</dbReference>